<evidence type="ECO:0000313" key="3">
    <source>
        <dbReference type="EMBL" id="MEZ2740858.1"/>
    </source>
</evidence>
<dbReference type="RefSeq" id="WP_370894013.1">
    <property type="nucleotide sequence ID" value="NZ_JBGJLR010000023.1"/>
</dbReference>
<dbReference type="InterPro" id="IPR010090">
    <property type="entry name" value="Phage_tape_meas"/>
</dbReference>
<keyword evidence="4" id="KW-1185">Reference proteome</keyword>
<dbReference type="PANTHER" id="PTHR37813:SF1">
    <property type="entry name" value="FELS-2 PROPHAGE PROTEIN"/>
    <property type="match status" value="1"/>
</dbReference>
<feature type="non-terminal residue" evidence="3">
    <location>
        <position position="314"/>
    </location>
</feature>
<dbReference type="NCBIfam" id="TIGR01760">
    <property type="entry name" value="tape_meas_TP901"/>
    <property type="match status" value="1"/>
</dbReference>
<gene>
    <name evidence="3" type="ORF">ACBP88_15640</name>
</gene>
<feature type="domain" description="Phage tail tape measure protein" evidence="2">
    <location>
        <begin position="76"/>
        <end position="244"/>
    </location>
</feature>
<dbReference type="PANTHER" id="PTHR37813">
    <property type="entry name" value="FELS-2 PROPHAGE PROTEIN"/>
    <property type="match status" value="1"/>
</dbReference>
<organism evidence="3 4">
    <name type="scientific">Comamonas jiangduensis</name>
    <dbReference type="NCBI Taxonomy" id="1194168"/>
    <lineage>
        <taxon>Bacteria</taxon>
        <taxon>Pseudomonadati</taxon>
        <taxon>Pseudomonadota</taxon>
        <taxon>Betaproteobacteria</taxon>
        <taxon>Burkholderiales</taxon>
        <taxon>Comamonadaceae</taxon>
        <taxon>Comamonas</taxon>
    </lineage>
</organism>
<reference evidence="3 4" key="1">
    <citation type="submission" date="2024-08" db="EMBL/GenBank/DDBJ databases">
        <authorList>
            <person name="Feng Z."/>
            <person name="Ronholm J."/>
        </authorList>
    </citation>
    <scope>NUCLEOTIDE SEQUENCE [LARGE SCALE GENOMIC DNA]</scope>
    <source>
        <strain evidence="3 4">4-AB0-8</strain>
    </source>
</reference>
<accession>A0ABV4IG87</accession>
<proteinExistence type="predicted"/>
<keyword evidence="1" id="KW-1188">Viral release from host cell</keyword>
<dbReference type="EMBL" id="JBGJLR010000023">
    <property type="protein sequence ID" value="MEZ2740858.1"/>
    <property type="molecule type" value="Genomic_DNA"/>
</dbReference>
<sequence>MAFKPIQIVINAKDNASAVLGRLEGKIKAVGIAVAGYFGIKAFAGGIQGAAEFEAAMSRVKAATDGTAEEMTALTKAAQGAGTSTKYTSVEAAGALENLAKAGLSAGDSIKALPAVLALAQAGDVELATASEYVTKAVMGMGLAFDDAGRVADVLAKGANATNTSVEGLAQALSYAAPVANSLGVSLESTVAMVGKLADAGIDASRAGTALNSIMSQFANPASKFRQELGAAGIVTTDFDKAIRQLAASGPAGEKAINAVGMEAGPGLRAMINQGMGALDGLTESLRNAQGSAADAAKTMSDNLKGALTGLGSV</sequence>
<evidence type="ECO:0000259" key="2">
    <source>
        <dbReference type="Pfam" id="PF10145"/>
    </source>
</evidence>
<comment type="caution">
    <text evidence="3">The sequence shown here is derived from an EMBL/GenBank/DDBJ whole genome shotgun (WGS) entry which is preliminary data.</text>
</comment>
<dbReference type="Pfam" id="PF10145">
    <property type="entry name" value="PhageMin_Tail"/>
    <property type="match status" value="1"/>
</dbReference>
<name>A0ABV4IG87_9BURK</name>
<dbReference type="Proteomes" id="UP001567350">
    <property type="component" value="Unassembled WGS sequence"/>
</dbReference>
<evidence type="ECO:0000313" key="4">
    <source>
        <dbReference type="Proteomes" id="UP001567350"/>
    </source>
</evidence>
<evidence type="ECO:0000256" key="1">
    <source>
        <dbReference type="ARBA" id="ARBA00022612"/>
    </source>
</evidence>
<protein>
    <submittedName>
        <fullName evidence="3">Phage tail tape measure protein</fullName>
    </submittedName>
</protein>